<keyword evidence="2" id="KW-0012">Acyltransferase</keyword>
<evidence type="ECO:0000259" key="3">
    <source>
        <dbReference type="PROSITE" id="PS51186"/>
    </source>
</evidence>
<dbReference type="AlphaFoldDB" id="A0A1U7NWR2"/>
<sequence>MTQIVTIRRARPDDAPFAVPLIQETIGHIGLVLTGAATDAEAEGVMTEFFARPGNRLSFQNVWIAQRSGEALGLLLGYAGADSGALDEPFREHLRGRNLPSDFLSEGLPGEWYLDTLAVTEAARGHGVGARLLQEAAAQASANGLERVGLLVEHGNRAARLYEREGFSVEGKRTLSGHVYDHMIRPAQNTAQ</sequence>
<dbReference type="EMBL" id="MSTI01000104">
    <property type="protein sequence ID" value="OLV17352.1"/>
    <property type="molecule type" value="Genomic_DNA"/>
</dbReference>
<dbReference type="PANTHER" id="PTHR43877:SF2">
    <property type="entry name" value="AMINOALKYLPHOSPHONATE N-ACETYLTRANSFERASE-RELATED"/>
    <property type="match status" value="1"/>
</dbReference>
<dbReference type="Gene3D" id="3.40.630.30">
    <property type="match status" value="1"/>
</dbReference>
<proteinExistence type="predicted"/>
<dbReference type="Pfam" id="PF00583">
    <property type="entry name" value="Acetyltransf_1"/>
    <property type="match status" value="1"/>
</dbReference>
<reference evidence="4 5" key="1">
    <citation type="submission" date="2017-01" db="EMBL/GenBank/DDBJ databases">
        <title>Genome Analysis of Deinococcus marmoris KOPRI26562.</title>
        <authorList>
            <person name="Kim J.H."/>
            <person name="Oh H.-M."/>
        </authorList>
    </citation>
    <scope>NUCLEOTIDE SEQUENCE [LARGE SCALE GENOMIC DNA]</scope>
    <source>
        <strain evidence="4 5">KOPRI26562</strain>
    </source>
</reference>
<dbReference type="STRING" id="249408.BOO71_0009172"/>
<dbReference type="GO" id="GO:0016747">
    <property type="term" value="F:acyltransferase activity, transferring groups other than amino-acyl groups"/>
    <property type="evidence" value="ECO:0007669"/>
    <property type="project" value="InterPro"/>
</dbReference>
<gene>
    <name evidence="4" type="ORF">BOO71_0009172</name>
</gene>
<name>A0A1U7NWR2_9DEIO</name>
<dbReference type="PANTHER" id="PTHR43877">
    <property type="entry name" value="AMINOALKYLPHOSPHONATE N-ACETYLTRANSFERASE-RELATED-RELATED"/>
    <property type="match status" value="1"/>
</dbReference>
<evidence type="ECO:0000256" key="1">
    <source>
        <dbReference type="ARBA" id="ARBA00022679"/>
    </source>
</evidence>
<keyword evidence="1 4" id="KW-0808">Transferase</keyword>
<keyword evidence="5" id="KW-1185">Reference proteome</keyword>
<organism evidence="4 5">
    <name type="scientific">Deinococcus marmoris</name>
    <dbReference type="NCBI Taxonomy" id="249408"/>
    <lineage>
        <taxon>Bacteria</taxon>
        <taxon>Thermotogati</taxon>
        <taxon>Deinococcota</taxon>
        <taxon>Deinococci</taxon>
        <taxon>Deinococcales</taxon>
        <taxon>Deinococcaceae</taxon>
        <taxon>Deinococcus</taxon>
    </lineage>
</organism>
<accession>A0A1U7NWR2</accession>
<dbReference type="CDD" id="cd04301">
    <property type="entry name" value="NAT_SF"/>
    <property type="match status" value="1"/>
</dbReference>
<dbReference type="SUPFAM" id="SSF55729">
    <property type="entry name" value="Acyl-CoA N-acyltransferases (Nat)"/>
    <property type="match status" value="1"/>
</dbReference>
<dbReference type="RefSeq" id="WP_075833993.1">
    <property type="nucleotide sequence ID" value="NZ_MSTI01000104.1"/>
</dbReference>
<dbReference type="PROSITE" id="PS51186">
    <property type="entry name" value="GNAT"/>
    <property type="match status" value="1"/>
</dbReference>
<evidence type="ECO:0000256" key="2">
    <source>
        <dbReference type="ARBA" id="ARBA00023315"/>
    </source>
</evidence>
<dbReference type="Proteomes" id="UP000186607">
    <property type="component" value="Unassembled WGS sequence"/>
</dbReference>
<dbReference type="InterPro" id="IPR016181">
    <property type="entry name" value="Acyl_CoA_acyltransferase"/>
</dbReference>
<feature type="domain" description="N-acetyltransferase" evidence="3">
    <location>
        <begin position="5"/>
        <end position="188"/>
    </location>
</feature>
<evidence type="ECO:0000313" key="4">
    <source>
        <dbReference type="EMBL" id="OLV17352.1"/>
    </source>
</evidence>
<protein>
    <submittedName>
        <fullName evidence="4">Acetyltransferase (GNAT family)</fullName>
    </submittedName>
</protein>
<dbReference type="OrthoDB" id="5319888at2"/>
<dbReference type="InterPro" id="IPR050832">
    <property type="entry name" value="Bact_Acetyltransf"/>
</dbReference>
<dbReference type="InterPro" id="IPR000182">
    <property type="entry name" value="GNAT_dom"/>
</dbReference>
<evidence type="ECO:0000313" key="5">
    <source>
        <dbReference type="Proteomes" id="UP000186607"/>
    </source>
</evidence>
<comment type="caution">
    <text evidence="4">The sequence shown here is derived from an EMBL/GenBank/DDBJ whole genome shotgun (WGS) entry which is preliminary data.</text>
</comment>